<dbReference type="Gene3D" id="2.60.120.10">
    <property type="entry name" value="Jelly Rolls"/>
    <property type="match status" value="1"/>
</dbReference>
<dbReference type="GO" id="GO:0006355">
    <property type="term" value="P:regulation of DNA-templated transcription"/>
    <property type="evidence" value="ECO:0007669"/>
    <property type="project" value="InterPro"/>
</dbReference>
<dbReference type="AlphaFoldDB" id="A0A0K6INU7"/>
<reference evidence="6" key="1">
    <citation type="submission" date="2015-08" db="EMBL/GenBank/DDBJ databases">
        <authorList>
            <person name="Babu N.S."/>
            <person name="Beckwith C.J."/>
            <person name="Beseler K.G."/>
            <person name="Brison A."/>
            <person name="Carone J.V."/>
            <person name="Caskin T.P."/>
            <person name="Diamond M."/>
            <person name="Durham M.E."/>
            <person name="Foxe J.M."/>
            <person name="Go M."/>
            <person name="Henderson B.A."/>
            <person name="Jones I.B."/>
            <person name="McGettigan J.A."/>
            <person name="Micheletti S.J."/>
            <person name="Nasrallah M.E."/>
            <person name="Ortiz D."/>
            <person name="Piller C.R."/>
            <person name="Privatt S.R."/>
            <person name="Schneider S.L."/>
            <person name="Sharp S."/>
            <person name="Smith T.C."/>
            <person name="Stanton J.D."/>
            <person name="Ullery H.E."/>
            <person name="Wilson R.J."/>
            <person name="Serrano M.G."/>
            <person name="Buck G."/>
            <person name="Lee V."/>
            <person name="Wang Y."/>
            <person name="Carvalho R."/>
            <person name="Voegtly L."/>
            <person name="Shi R."/>
            <person name="Duckworth R."/>
            <person name="Johnson A."/>
            <person name="Loviza R."/>
            <person name="Walstead R."/>
            <person name="Shah Z."/>
            <person name="Kiflezghi M."/>
            <person name="Wade K."/>
            <person name="Ball S.L."/>
            <person name="Bradley K.W."/>
            <person name="Asai D.J."/>
            <person name="Bowman C.A."/>
            <person name="Russell D.A."/>
            <person name="Pope W.H."/>
            <person name="Jacobs-Sera D."/>
            <person name="Hendrix R.W."/>
            <person name="Hatfull G.F."/>
        </authorList>
    </citation>
    <scope>NUCLEOTIDE SEQUENCE [LARGE SCALE GENOMIC DNA]</scope>
    <source>
        <strain evidence="6">JCM 19170</strain>
    </source>
</reference>
<evidence type="ECO:0000259" key="4">
    <source>
        <dbReference type="PROSITE" id="PS51063"/>
    </source>
</evidence>
<organism evidence="5 6">
    <name type="scientific">Tepidiphilus thermophilus</name>
    <dbReference type="NCBI Taxonomy" id="876478"/>
    <lineage>
        <taxon>Bacteria</taxon>
        <taxon>Pseudomonadati</taxon>
        <taxon>Pseudomonadota</taxon>
        <taxon>Hydrogenophilia</taxon>
        <taxon>Hydrogenophilales</taxon>
        <taxon>Hydrogenophilaceae</taxon>
        <taxon>Tepidiphilus</taxon>
    </lineage>
</organism>
<keyword evidence="5" id="KW-0418">Kinase</keyword>
<name>A0A0K6INU7_9PROT</name>
<dbReference type="PROSITE" id="PS51063">
    <property type="entry name" value="HTH_CRP_2"/>
    <property type="match status" value="1"/>
</dbReference>
<dbReference type="OrthoDB" id="5297329at2"/>
<accession>A0A0K6INU7</accession>
<dbReference type="EMBL" id="CYHH01000001">
    <property type="protein sequence ID" value="CUB04761.1"/>
    <property type="molecule type" value="Genomic_DNA"/>
</dbReference>
<evidence type="ECO:0000313" key="5">
    <source>
        <dbReference type="EMBL" id="CUB04761.1"/>
    </source>
</evidence>
<evidence type="ECO:0000313" key="6">
    <source>
        <dbReference type="Proteomes" id="UP000182108"/>
    </source>
</evidence>
<dbReference type="Pfam" id="PF13545">
    <property type="entry name" value="HTH_Crp_2"/>
    <property type="match status" value="1"/>
</dbReference>
<evidence type="ECO:0000256" key="2">
    <source>
        <dbReference type="ARBA" id="ARBA00023125"/>
    </source>
</evidence>
<dbReference type="GO" id="GO:0003677">
    <property type="term" value="F:DNA binding"/>
    <property type="evidence" value="ECO:0007669"/>
    <property type="project" value="UniProtKB-KW"/>
</dbReference>
<keyword evidence="1" id="KW-0805">Transcription regulation</keyword>
<keyword evidence="3" id="KW-0804">Transcription</keyword>
<keyword evidence="5" id="KW-0808">Transferase</keyword>
<dbReference type="InterPro" id="IPR036390">
    <property type="entry name" value="WH_DNA-bd_sf"/>
</dbReference>
<dbReference type="Proteomes" id="UP000182108">
    <property type="component" value="Unassembled WGS sequence"/>
</dbReference>
<dbReference type="InterPro" id="IPR014710">
    <property type="entry name" value="RmlC-like_jellyroll"/>
</dbReference>
<proteinExistence type="predicted"/>
<evidence type="ECO:0000256" key="1">
    <source>
        <dbReference type="ARBA" id="ARBA00023015"/>
    </source>
</evidence>
<evidence type="ECO:0000256" key="3">
    <source>
        <dbReference type="ARBA" id="ARBA00023163"/>
    </source>
</evidence>
<gene>
    <name evidence="5" type="ORF">Ga0061068_10162</name>
</gene>
<dbReference type="InterPro" id="IPR018490">
    <property type="entry name" value="cNMP-bd_dom_sf"/>
</dbReference>
<dbReference type="SUPFAM" id="SSF46785">
    <property type="entry name" value="Winged helix' DNA-binding domain"/>
    <property type="match status" value="1"/>
</dbReference>
<dbReference type="GO" id="GO:0016301">
    <property type="term" value="F:kinase activity"/>
    <property type="evidence" value="ECO:0007669"/>
    <property type="project" value="UniProtKB-KW"/>
</dbReference>
<protein>
    <submittedName>
        <fullName evidence="5">cAMP-binding domain of CRP or a regulatory subunit of cAMP-dependent protein kinases</fullName>
    </submittedName>
</protein>
<dbReference type="RefSeq" id="WP_055422462.1">
    <property type="nucleotide sequence ID" value="NZ_CYHH01000001.1"/>
</dbReference>
<dbReference type="InterPro" id="IPR012318">
    <property type="entry name" value="HTH_CRP"/>
</dbReference>
<dbReference type="SUPFAM" id="SSF51206">
    <property type="entry name" value="cAMP-binding domain-like"/>
    <property type="match status" value="1"/>
</dbReference>
<keyword evidence="2" id="KW-0238">DNA-binding</keyword>
<feature type="domain" description="HTH crp-type" evidence="4">
    <location>
        <begin position="117"/>
        <end position="169"/>
    </location>
</feature>
<sequence length="169" mass="18277">MACETPLTERRLGKRGQALVVAGESGPAWRVVEGIVRLDLPVPFGEEPGEEHFVGIAWGGDLIGAEALMFGRYGYTATAVTPVLLEGWSQVAAKEPAALLYARFEHRMGEVLRLRAGKAPERIARLFELAQSVGAEPLRLRLRDIAAITGLRIETVSRTLKAMEAGGLS</sequence>
<keyword evidence="6" id="KW-1185">Reference proteome</keyword>